<evidence type="ECO:0000259" key="1">
    <source>
        <dbReference type="Pfam" id="PF06172"/>
    </source>
</evidence>
<dbReference type="InterPro" id="IPR014710">
    <property type="entry name" value="RmlC-like_jellyroll"/>
</dbReference>
<protein>
    <recommendedName>
        <fullName evidence="1">DUF985 domain-containing protein</fullName>
    </recommendedName>
</protein>
<dbReference type="InterPro" id="IPR011051">
    <property type="entry name" value="RmlC_Cupin_sf"/>
</dbReference>
<gene>
    <name evidence="2" type="ORF">LTR25_004657</name>
</gene>
<dbReference type="Gene3D" id="2.60.120.10">
    <property type="entry name" value="Jelly Rolls"/>
    <property type="match status" value="1"/>
</dbReference>
<proteinExistence type="predicted"/>
<dbReference type="AlphaFoldDB" id="A0AAV9QA17"/>
<dbReference type="PANTHER" id="PTHR33387:SF3">
    <property type="entry name" value="DUF985 DOMAIN-CONTAINING PROTEIN"/>
    <property type="match status" value="1"/>
</dbReference>
<reference evidence="2 3" key="1">
    <citation type="submission" date="2023-06" db="EMBL/GenBank/DDBJ databases">
        <title>Black Yeasts Isolated from many extreme environments.</title>
        <authorList>
            <person name="Coleine C."/>
            <person name="Stajich J.E."/>
            <person name="Selbmann L."/>
        </authorList>
    </citation>
    <scope>NUCLEOTIDE SEQUENCE [LARGE SCALE GENOMIC DNA]</scope>
    <source>
        <strain evidence="2 3">CCFEE 5887</strain>
    </source>
</reference>
<dbReference type="PANTHER" id="PTHR33387">
    <property type="entry name" value="RMLC-LIKE JELLY ROLL FOLD PROTEIN"/>
    <property type="match status" value="1"/>
</dbReference>
<evidence type="ECO:0000313" key="2">
    <source>
        <dbReference type="EMBL" id="KAK5537406.1"/>
    </source>
</evidence>
<dbReference type="InterPro" id="IPR039935">
    <property type="entry name" value="YML079W-like"/>
</dbReference>
<dbReference type="SUPFAM" id="SSF51182">
    <property type="entry name" value="RmlC-like cupins"/>
    <property type="match status" value="1"/>
</dbReference>
<evidence type="ECO:0000313" key="3">
    <source>
        <dbReference type="Proteomes" id="UP001345827"/>
    </source>
</evidence>
<dbReference type="Proteomes" id="UP001345827">
    <property type="component" value="Unassembled WGS sequence"/>
</dbReference>
<feature type="domain" description="DUF985" evidence="1">
    <location>
        <begin position="31"/>
        <end position="219"/>
    </location>
</feature>
<dbReference type="CDD" id="cd06121">
    <property type="entry name" value="cupin_YML079wp"/>
    <property type="match status" value="1"/>
</dbReference>
<keyword evidence="3" id="KW-1185">Reference proteome</keyword>
<comment type="caution">
    <text evidence="2">The sequence shown here is derived from an EMBL/GenBank/DDBJ whole genome shotgun (WGS) entry which is preliminary data.</text>
</comment>
<organism evidence="2 3">
    <name type="scientific">Vermiconidia calcicola</name>
    <dbReference type="NCBI Taxonomy" id="1690605"/>
    <lineage>
        <taxon>Eukaryota</taxon>
        <taxon>Fungi</taxon>
        <taxon>Dikarya</taxon>
        <taxon>Ascomycota</taxon>
        <taxon>Pezizomycotina</taxon>
        <taxon>Dothideomycetes</taxon>
        <taxon>Dothideomycetidae</taxon>
        <taxon>Mycosphaerellales</taxon>
        <taxon>Extremaceae</taxon>
        <taxon>Vermiconidia</taxon>
    </lineage>
</organism>
<dbReference type="EMBL" id="JAXLQG010000007">
    <property type="protein sequence ID" value="KAK5537406.1"/>
    <property type="molecule type" value="Genomic_DNA"/>
</dbReference>
<sequence length="258" mass="28932">MPPIIPPTDPIYAQSMLSHPPGSEPLPITSTITTLNLQPHIEGGYFVETDRDKLLVPNPFQNLPLLTNATSKDTSTTRHASTTIYYLLTPKSPVGYFHRNRGRTVHTLHRGRGRYVLLHVDQRDEHGRVPVETFVVGQNIERGERVQWIVEGGKFKASFLLPDRDSDSDSDDISVSGEEMGEMTDAYSDDEDGIGAGSEKGLLISETVVPGFEFSDHDFLTAEGMVDAFANDDEARDELRWLLKRREQGRLDELGRKR</sequence>
<dbReference type="Pfam" id="PF06172">
    <property type="entry name" value="Cupin_5"/>
    <property type="match status" value="1"/>
</dbReference>
<dbReference type="InterPro" id="IPR009327">
    <property type="entry name" value="Cupin_DUF985"/>
</dbReference>
<accession>A0AAV9QA17</accession>
<name>A0AAV9QA17_9PEZI</name>